<dbReference type="RefSeq" id="WP_093521701.1">
    <property type="nucleotide sequence ID" value="NZ_FOIJ01000008.1"/>
</dbReference>
<proteinExistence type="predicted"/>
<dbReference type="EMBL" id="FOIJ01000008">
    <property type="protein sequence ID" value="SEU14179.1"/>
    <property type="molecule type" value="Genomic_DNA"/>
</dbReference>
<dbReference type="AlphaFoldDB" id="A0A1I0JUM6"/>
<gene>
    <name evidence="1" type="ORF">SAMN05443639_108110</name>
</gene>
<keyword evidence="2" id="KW-1185">Reference proteome</keyword>
<evidence type="ECO:0000313" key="2">
    <source>
        <dbReference type="Proteomes" id="UP000199181"/>
    </source>
</evidence>
<organism evidence="1 2">
    <name type="scientific">Stigmatella erecta</name>
    <dbReference type="NCBI Taxonomy" id="83460"/>
    <lineage>
        <taxon>Bacteria</taxon>
        <taxon>Pseudomonadati</taxon>
        <taxon>Myxococcota</taxon>
        <taxon>Myxococcia</taxon>
        <taxon>Myxococcales</taxon>
        <taxon>Cystobacterineae</taxon>
        <taxon>Archangiaceae</taxon>
        <taxon>Stigmatella</taxon>
    </lineage>
</organism>
<dbReference type="Proteomes" id="UP000199181">
    <property type="component" value="Unassembled WGS sequence"/>
</dbReference>
<accession>A0A1I0JUM6</accession>
<protein>
    <submittedName>
        <fullName evidence="1">Uncharacterized protein</fullName>
    </submittedName>
</protein>
<evidence type="ECO:0000313" key="1">
    <source>
        <dbReference type="EMBL" id="SEU14179.1"/>
    </source>
</evidence>
<name>A0A1I0JUM6_9BACT</name>
<reference evidence="2" key="1">
    <citation type="submission" date="2016-10" db="EMBL/GenBank/DDBJ databases">
        <authorList>
            <person name="Varghese N."/>
            <person name="Submissions S."/>
        </authorList>
    </citation>
    <scope>NUCLEOTIDE SEQUENCE [LARGE SCALE GENOMIC DNA]</scope>
    <source>
        <strain evidence="2">DSM 16858</strain>
    </source>
</reference>
<sequence length="76" mass="8341">MIEKRGQWLSLSSTWRASGADAFAVSGFSWKLSGITYSSSSNLSTTLGAGTYPFQLSYNMSLRLTARNFRAAVHRS</sequence>